<dbReference type="EMBL" id="CP034159">
    <property type="protein sequence ID" value="AZI33643.1"/>
    <property type="molecule type" value="Genomic_DNA"/>
</dbReference>
<keyword evidence="2" id="KW-1185">Reference proteome</keyword>
<accession>A0A3G8XM66</accession>
<dbReference type="OrthoDB" id="1275179at2"/>
<evidence type="ECO:0000313" key="2">
    <source>
        <dbReference type="Proteomes" id="UP000270185"/>
    </source>
</evidence>
<sequence>MNIEILFQKLFYDEPQNIDYYLESVFGLLHDEASKRGIEFEGYFITKWTDSANTIINFDEEYFSNLDRRNLYVYKASASDPEIFTLLQKAYKIAKLRVPQINDIHREIFEHGEKGVKF</sequence>
<gene>
    <name evidence="1" type="ORF">EIB73_10805</name>
</gene>
<evidence type="ECO:0000313" key="1">
    <source>
        <dbReference type="EMBL" id="AZI33643.1"/>
    </source>
</evidence>
<dbReference type="Proteomes" id="UP000270185">
    <property type="component" value="Chromosome"/>
</dbReference>
<reference evidence="2" key="1">
    <citation type="submission" date="2018-11" db="EMBL/GenBank/DDBJ databases">
        <title>Proposal to divide the Flavobacteriaceae and reorganize its genera based on Amino Acid Identity values calculated from whole genome sequences.</title>
        <authorList>
            <person name="Nicholson A.C."/>
            <person name="Gulvik C.A."/>
            <person name="Whitney A.M."/>
            <person name="Humrighouse B.W."/>
            <person name="Bell M."/>
            <person name="Holmes B."/>
            <person name="Steigerwalt A.G."/>
            <person name="Villarma A."/>
            <person name="Sheth M."/>
            <person name="Batra D."/>
            <person name="Pryor J."/>
            <person name="Bernardet J.-F."/>
            <person name="Hugo C."/>
            <person name="Kampfer P."/>
            <person name="Newman J.D."/>
            <person name="McQuiston J.R."/>
        </authorList>
    </citation>
    <scope>NUCLEOTIDE SEQUENCE [LARGE SCALE GENOMIC DNA]</scope>
    <source>
        <strain evidence="2">G0081</strain>
    </source>
</reference>
<dbReference type="KEGG" id="ccas:EIB73_10805"/>
<dbReference type="AlphaFoldDB" id="A0A3G8XM66"/>
<organism evidence="1 2">
    <name type="scientific">Kaistella carnis</name>
    <dbReference type="NCBI Taxonomy" id="1241979"/>
    <lineage>
        <taxon>Bacteria</taxon>
        <taxon>Pseudomonadati</taxon>
        <taxon>Bacteroidota</taxon>
        <taxon>Flavobacteriia</taxon>
        <taxon>Flavobacteriales</taxon>
        <taxon>Weeksellaceae</taxon>
        <taxon>Chryseobacterium group</taxon>
        <taxon>Kaistella</taxon>
    </lineage>
</organism>
<proteinExistence type="predicted"/>
<protein>
    <submittedName>
        <fullName evidence="1">Uncharacterized protein</fullName>
    </submittedName>
</protein>
<name>A0A3G8XM66_9FLAO</name>
<dbReference type="RefSeq" id="WP_125025284.1">
    <property type="nucleotide sequence ID" value="NZ_CP034159.1"/>
</dbReference>